<dbReference type="Gene3D" id="3.40.630.150">
    <property type="entry name" value="Malonyl-CoA decarboxylase, catalytic domain"/>
    <property type="match status" value="1"/>
</dbReference>
<dbReference type="InterPro" id="IPR042303">
    <property type="entry name" value="Malonyl_CoA_deC_C_sf"/>
</dbReference>
<gene>
    <name evidence="2" type="ORF">TBIB3V08_LOCUS8697</name>
</gene>
<dbReference type="EMBL" id="OD567954">
    <property type="protein sequence ID" value="CAD7446365.1"/>
    <property type="molecule type" value="Genomic_DNA"/>
</dbReference>
<proteinExistence type="predicted"/>
<evidence type="ECO:0000313" key="2">
    <source>
        <dbReference type="EMBL" id="CAD7446365.1"/>
    </source>
</evidence>
<dbReference type="AlphaFoldDB" id="A0A7R9F3K8"/>
<dbReference type="InterPro" id="IPR007956">
    <property type="entry name" value="Malonyl_CoA_deC_C"/>
</dbReference>
<dbReference type="GO" id="GO:0050080">
    <property type="term" value="F:malonyl-CoA decarboxylase activity"/>
    <property type="evidence" value="ECO:0007669"/>
    <property type="project" value="InterPro"/>
</dbReference>
<dbReference type="InterPro" id="IPR038917">
    <property type="entry name" value="Malonyl_CoA_deC"/>
</dbReference>
<feature type="domain" description="Malonyl-CoA decarboxylase C-terminal" evidence="1">
    <location>
        <begin position="109"/>
        <end position="271"/>
    </location>
</feature>
<reference evidence="2" key="1">
    <citation type="submission" date="2020-11" db="EMBL/GenBank/DDBJ databases">
        <authorList>
            <person name="Tran Van P."/>
        </authorList>
    </citation>
    <scope>NUCLEOTIDE SEQUENCE</scope>
</reference>
<protein>
    <recommendedName>
        <fullName evidence="1">Malonyl-CoA decarboxylase C-terminal domain-containing protein</fullName>
    </recommendedName>
</protein>
<sequence>MLCSFIHTASPPLCHITSNMSHTLHHVLSPSTCHATSTISCHVIFTISCHVTSRHVTYTMSHTLHHVMSPFMLRQELISELDSKDPHLLPLQQLNSTLRETLSLWFSVGFLNLERVTWRSPCEMLQKISEYEAVHPVRNWTDLKRRVGPYRRCFVYTHSSMPDEPLVVLHTALSDEIAGSMSGIVSAASRMSVDLTAKSDVVVNSEEENPSLVKAAIFYSISSTQKGLQGIELGNYLIKRVVRELQAEFPLVNQFSTLSPIPTFRLYLVDRLKAAERGGYSFIVKTLYQQAPAPPVKTPCQQALAPSVKTSCLQVPVPPVKTLCQ</sequence>
<dbReference type="GO" id="GO:0005782">
    <property type="term" value="C:peroxisomal matrix"/>
    <property type="evidence" value="ECO:0007669"/>
    <property type="project" value="TreeGrafter"/>
</dbReference>
<dbReference type="GO" id="GO:0005759">
    <property type="term" value="C:mitochondrial matrix"/>
    <property type="evidence" value="ECO:0007669"/>
    <property type="project" value="TreeGrafter"/>
</dbReference>
<dbReference type="GO" id="GO:0006085">
    <property type="term" value="P:acetyl-CoA biosynthetic process"/>
    <property type="evidence" value="ECO:0007669"/>
    <property type="project" value="TreeGrafter"/>
</dbReference>
<dbReference type="PANTHER" id="PTHR28641">
    <property type="match status" value="1"/>
</dbReference>
<accession>A0A7R9F3K8</accession>
<dbReference type="Pfam" id="PF05292">
    <property type="entry name" value="MCD"/>
    <property type="match status" value="1"/>
</dbReference>
<organism evidence="2">
    <name type="scientific">Timema bartmani</name>
    <dbReference type="NCBI Taxonomy" id="61472"/>
    <lineage>
        <taxon>Eukaryota</taxon>
        <taxon>Metazoa</taxon>
        <taxon>Ecdysozoa</taxon>
        <taxon>Arthropoda</taxon>
        <taxon>Hexapoda</taxon>
        <taxon>Insecta</taxon>
        <taxon>Pterygota</taxon>
        <taxon>Neoptera</taxon>
        <taxon>Polyneoptera</taxon>
        <taxon>Phasmatodea</taxon>
        <taxon>Timematodea</taxon>
        <taxon>Timematoidea</taxon>
        <taxon>Timematidae</taxon>
        <taxon>Timema</taxon>
    </lineage>
</organism>
<dbReference type="GO" id="GO:0006633">
    <property type="term" value="P:fatty acid biosynthetic process"/>
    <property type="evidence" value="ECO:0007669"/>
    <property type="project" value="InterPro"/>
</dbReference>
<evidence type="ECO:0000259" key="1">
    <source>
        <dbReference type="Pfam" id="PF05292"/>
    </source>
</evidence>
<name>A0A7R9F3K8_9NEOP</name>
<dbReference type="GO" id="GO:2001294">
    <property type="term" value="P:malonyl-CoA catabolic process"/>
    <property type="evidence" value="ECO:0007669"/>
    <property type="project" value="TreeGrafter"/>
</dbReference>
<dbReference type="PANTHER" id="PTHR28641:SF1">
    <property type="entry name" value="MALONYL-COA DECARBOXYLASE, MITOCHONDRIAL"/>
    <property type="match status" value="1"/>
</dbReference>